<dbReference type="PANTHER" id="PTHR41523">
    <property type="entry name" value="TWO-COMPONENT SYSTEM SENSOR PROTEIN"/>
    <property type="match status" value="1"/>
</dbReference>
<organism evidence="13 14">
    <name type="scientific">Halodurantibacterium flavum</name>
    <dbReference type="NCBI Taxonomy" id="1382802"/>
    <lineage>
        <taxon>Bacteria</taxon>
        <taxon>Pseudomonadati</taxon>
        <taxon>Pseudomonadota</taxon>
        <taxon>Alphaproteobacteria</taxon>
        <taxon>Rhodobacterales</taxon>
        <taxon>Paracoccaceae</taxon>
        <taxon>Halodurantibacterium</taxon>
    </lineage>
</organism>
<evidence type="ECO:0000256" key="11">
    <source>
        <dbReference type="ARBA" id="ARBA00023026"/>
    </source>
</evidence>
<reference evidence="14" key="1">
    <citation type="journal article" date="2019" name="Int. J. Syst. Evol. Microbiol.">
        <title>The Global Catalogue of Microorganisms (GCM) 10K type strain sequencing project: providing services to taxonomists for standard genome sequencing and annotation.</title>
        <authorList>
            <consortium name="The Broad Institute Genomics Platform"/>
            <consortium name="The Broad Institute Genome Sequencing Center for Infectious Disease"/>
            <person name="Wu L."/>
            <person name="Ma J."/>
        </authorList>
    </citation>
    <scope>NUCLEOTIDE SEQUENCE [LARGE SCALE GENOMIC DNA]</scope>
    <source>
        <strain evidence="14">CGMCC 4.7242</strain>
    </source>
</reference>
<proteinExistence type="predicted"/>
<dbReference type="InterPro" id="IPR000014">
    <property type="entry name" value="PAS"/>
</dbReference>
<dbReference type="PANTHER" id="PTHR41523:SF7">
    <property type="entry name" value="HISTIDINE KINASE"/>
    <property type="match status" value="1"/>
</dbReference>
<dbReference type="EC" id="2.7.13.3" evidence="2"/>
<sequence length="505" mass="55801">MRDESGADQTVLALLAGGGETGAIVRSHDWSRTPLGPISGWSPTLLSIVGTILRSPVAMVVMWGREGVMIYNEGYARFAGDRHPEHLGMTAADSWPEARAFNEHVMATVMQGETLSYHDQEFALNRKGQPEQLWIDLFYSPIPGPDGEPQGVLAVVQETTEKVLAKRRVEGEQARLEHMFQEAPGFMALLEGPDHVFRLANRAYLDLVGRDEVVGQRVAEALPEIEAQGFVDLLDRVRDTGEPHAGAATRVTFESGVTDRNEERFVDFIFQPIRDDQGQTNWIFVEGYDVTSRVRTEQKLQVMMHELNHRLKNTIAVVQAVAAQTLRTAPSLAEAREMLDARIVALARAHEVLRGQDWKGGDLRMVARIATEGHDVAGDRVRIEGASLELSPQAAMSFSLAFHELATNSAKYGALGVAGGKVRLTWLVADDRLRLEWCETGGPEVRVPERKGFGSYLIQRVLAAELQADVTLDYRPEGLVARIDVPLARLSTHDLPPVEQALQNA</sequence>
<dbReference type="SMART" id="SM00911">
    <property type="entry name" value="HWE_HK"/>
    <property type="match status" value="1"/>
</dbReference>
<feature type="domain" description="PAC" evidence="12">
    <location>
        <begin position="251"/>
        <end position="302"/>
    </location>
</feature>
<evidence type="ECO:0000256" key="7">
    <source>
        <dbReference type="ARBA" id="ARBA00022737"/>
    </source>
</evidence>
<keyword evidence="7" id="KW-0677">Repeat</keyword>
<dbReference type="SMART" id="SM00091">
    <property type="entry name" value="PAS"/>
    <property type="match status" value="1"/>
</dbReference>
<dbReference type="Pfam" id="PF07536">
    <property type="entry name" value="HWE_HK"/>
    <property type="match status" value="1"/>
</dbReference>
<keyword evidence="4" id="KW-0285">Flavoprotein</keyword>
<feature type="domain" description="PAC" evidence="12">
    <location>
        <begin position="118"/>
        <end position="171"/>
    </location>
</feature>
<keyword evidence="10" id="KW-0067">ATP-binding</keyword>
<dbReference type="PROSITE" id="PS50113">
    <property type="entry name" value="PAC"/>
    <property type="match status" value="2"/>
</dbReference>
<evidence type="ECO:0000256" key="2">
    <source>
        <dbReference type="ARBA" id="ARBA00012438"/>
    </source>
</evidence>
<dbReference type="Gene3D" id="3.30.450.20">
    <property type="entry name" value="PAS domain"/>
    <property type="match status" value="2"/>
</dbReference>
<evidence type="ECO:0000256" key="6">
    <source>
        <dbReference type="ARBA" id="ARBA00022679"/>
    </source>
</evidence>
<dbReference type="Gene3D" id="3.30.565.10">
    <property type="entry name" value="Histidine kinase-like ATPase, C-terminal domain"/>
    <property type="match status" value="1"/>
</dbReference>
<dbReference type="SUPFAM" id="SSF55785">
    <property type="entry name" value="PYP-like sensor domain (PAS domain)"/>
    <property type="match status" value="2"/>
</dbReference>
<dbReference type="NCBIfam" id="TIGR00229">
    <property type="entry name" value="sensory_box"/>
    <property type="match status" value="2"/>
</dbReference>
<keyword evidence="9 13" id="KW-0418">Kinase</keyword>
<dbReference type="Pfam" id="PF08448">
    <property type="entry name" value="PAS_4"/>
    <property type="match status" value="2"/>
</dbReference>
<comment type="caution">
    <text evidence="13">The sequence shown here is derived from an EMBL/GenBank/DDBJ whole genome shotgun (WGS) entry which is preliminary data.</text>
</comment>
<evidence type="ECO:0000256" key="8">
    <source>
        <dbReference type="ARBA" id="ARBA00022741"/>
    </source>
</evidence>
<keyword evidence="5" id="KW-0288">FMN</keyword>
<dbReference type="Proteomes" id="UP001597353">
    <property type="component" value="Unassembled WGS sequence"/>
</dbReference>
<keyword evidence="11" id="KW-0843">Virulence</keyword>
<evidence type="ECO:0000256" key="9">
    <source>
        <dbReference type="ARBA" id="ARBA00022777"/>
    </source>
</evidence>
<dbReference type="RefSeq" id="WP_390262077.1">
    <property type="nucleotide sequence ID" value="NZ_JBHUGH010000009.1"/>
</dbReference>
<comment type="catalytic activity">
    <reaction evidence="1">
        <text>ATP + protein L-histidine = ADP + protein N-phospho-L-histidine.</text>
        <dbReference type="EC" id="2.7.13.3"/>
    </reaction>
</comment>
<dbReference type="InterPro" id="IPR036890">
    <property type="entry name" value="HATPase_C_sf"/>
</dbReference>
<name>A0ABW4S7J3_9RHOB</name>
<dbReference type="InterPro" id="IPR013656">
    <property type="entry name" value="PAS_4"/>
</dbReference>
<protein>
    <recommendedName>
        <fullName evidence="2">histidine kinase</fullName>
        <ecNumber evidence="2">2.7.13.3</ecNumber>
    </recommendedName>
</protein>
<keyword evidence="8" id="KW-0547">Nucleotide-binding</keyword>
<dbReference type="InterPro" id="IPR035965">
    <property type="entry name" value="PAS-like_dom_sf"/>
</dbReference>
<evidence type="ECO:0000256" key="5">
    <source>
        <dbReference type="ARBA" id="ARBA00022643"/>
    </source>
</evidence>
<keyword evidence="3" id="KW-0597">Phosphoprotein</keyword>
<evidence type="ECO:0000256" key="1">
    <source>
        <dbReference type="ARBA" id="ARBA00000085"/>
    </source>
</evidence>
<evidence type="ECO:0000313" key="14">
    <source>
        <dbReference type="Proteomes" id="UP001597353"/>
    </source>
</evidence>
<evidence type="ECO:0000256" key="4">
    <source>
        <dbReference type="ARBA" id="ARBA00022630"/>
    </source>
</evidence>
<gene>
    <name evidence="13" type="ORF">ACFSGJ_12265</name>
</gene>
<accession>A0ABW4S7J3</accession>
<dbReference type="InterPro" id="IPR000700">
    <property type="entry name" value="PAS-assoc_C"/>
</dbReference>
<evidence type="ECO:0000256" key="3">
    <source>
        <dbReference type="ARBA" id="ARBA00022553"/>
    </source>
</evidence>
<dbReference type="InterPro" id="IPR011102">
    <property type="entry name" value="Sig_transdc_His_kinase_HWE"/>
</dbReference>
<dbReference type="EMBL" id="JBHUGH010000009">
    <property type="protein sequence ID" value="MFD1912987.1"/>
    <property type="molecule type" value="Genomic_DNA"/>
</dbReference>
<evidence type="ECO:0000256" key="10">
    <source>
        <dbReference type="ARBA" id="ARBA00022840"/>
    </source>
</evidence>
<keyword evidence="14" id="KW-1185">Reference proteome</keyword>
<evidence type="ECO:0000259" key="12">
    <source>
        <dbReference type="PROSITE" id="PS50113"/>
    </source>
</evidence>
<evidence type="ECO:0000313" key="13">
    <source>
        <dbReference type="EMBL" id="MFD1912987.1"/>
    </source>
</evidence>
<dbReference type="GO" id="GO:0004673">
    <property type="term" value="F:protein histidine kinase activity"/>
    <property type="evidence" value="ECO:0007669"/>
    <property type="project" value="UniProtKB-EC"/>
</dbReference>
<keyword evidence="6 13" id="KW-0808">Transferase</keyword>